<keyword evidence="3" id="KW-1185">Reference proteome</keyword>
<protein>
    <submittedName>
        <fullName evidence="2">Uncharacterized protein</fullName>
    </submittedName>
</protein>
<accession>A0AAE1TZ33</accession>
<sequence>MDAWGDARGEEGEKRGKKGKGREVRVTTIEEWKEKDLRLWNEKRSSSPPTHPTPTHPHPLLHILSSSPPSPPTHPSPPPPPSPPYTSPSPPTHPSPTHPPSPLRPTPTHPSPPHITSFYPIKALACCLVEVNHVETNSEENRNNRTQLTVRVGTGMAGEEREESQDAAAGVEARVTTFCRPGYCLFCDHWPKERHPPTHNPGPDSLSACLSTSNPPTYLPSPACLPACLPASY</sequence>
<feature type="compositionally biased region" description="Pro residues" evidence="1">
    <location>
        <begin position="68"/>
        <end position="113"/>
    </location>
</feature>
<evidence type="ECO:0000256" key="1">
    <source>
        <dbReference type="SAM" id="MobiDB-lite"/>
    </source>
</evidence>
<reference evidence="2" key="1">
    <citation type="submission" date="2023-11" db="EMBL/GenBank/DDBJ databases">
        <title>Genome assemblies of two species of porcelain crab, Petrolisthes cinctipes and Petrolisthes manimaculis (Anomura: Porcellanidae).</title>
        <authorList>
            <person name="Angst P."/>
        </authorList>
    </citation>
    <scope>NUCLEOTIDE SEQUENCE</scope>
    <source>
        <strain evidence="2">PB745_02</strain>
        <tissue evidence="2">Gill</tissue>
    </source>
</reference>
<dbReference type="AlphaFoldDB" id="A0AAE1TZ33"/>
<feature type="compositionally biased region" description="Basic and acidic residues" evidence="1">
    <location>
        <begin position="21"/>
        <end position="45"/>
    </location>
</feature>
<name>A0AAE1TZ33_9EUCA</name>
<dbReference type="PRINTS" id="PR01217">
    <property type="entry name" value="PRICHEXTENSN"/>
</dbReference>
<feature type="compositionally biased region" description="Low complexity" evidence="1">
    <location>
        <begin position="58"/>
        <end position="67"/>
    </location>
</feature>
<evidence type="ECO:0000313" key="2">
    <source>
        <dbReference type="EMBL" id="KAK4303978.1"/>
    </source>
</evidence>
<feature type="region of interest" description="Disordered" evidence="1">
    <location>
        <begin position="1"/>
        <end position="115"/>
    </location>
</feature>
<dbReference type="EMBL" id="JAWZYT010002502">
    <property type="protein sequence ID" value="KAK4303978.1"/>
    <property type="molecule type" value="Genomic_DNA"/>
</dbReference>
<organism evidence="2 3">
    <name type="scientific">Petrolisthes manimaculis</name>
    <dbReference type="NCBI Taxonomy" id="1843537"/>
    <lineage>
        <taxon>Eukaryota</taxon>
        <taxon>Metazoa</taxon>
        <taxon>Ecdysozoa</taxon>
        <taxon>Arthropoda</taxon>
        <taxon>Crustacea</taxon>
        <taxon>Multicrustacea</taxon>
        <taxon>Malacostraca</taxon>
        <taxon>Eumalacostraca</taxon>
        <taxon>Eucarida</taxon>
        <taxon>Decapoda</taxon>
        <taxon>Pleocyemata</taxon>
        <taxon>Anomura</taxon>
        <taxon>Galatheoidea</taxon>
        <taxon>Porcellanidae</taxon>
        <taxon>Petrolisthes</taxon>
    </lineage>
</organism>
<comment type="caution">
    <text evidence="2">The sequence shown here is derived from an EMBL/GenBank/DDBJ whole genome shotgun (WGS) entry which is preliminary data.</text>
</comment>
<feature type="compositionally biased region" description="Basic and acidic residues" evidence="1">
    <location>
        <begin position="1"/>
        <end position="14"/>
    </location>
</feature>
<evidence type="ECO:0000313" key="3">
    <source>
        <dbReference type="Proteomes" id="UP001292094"/>
    </source>
</evidence>
<proteinExistence type="predicted"/>
<gene>
    <name evidence="2" type="ORF">Pmani_024061</name>
</gene>
<dbReference type="Proteomes" id="UP001292094">
    <property type="component" value="Unassembled WGS sequence"/>
</dbReference>